<dbReference type="Gene3D" id="3.40.50.2000">
    <property type="entry name" value="Glycogen Phosphorylase B"/>
    <property type="match status" value="1"/>
</dbReference>
<gene>
    <name evidence="3" type="ORF">MtrunA17_Chr4g0066241</name>
</gene>
<sequence>MTWVISFRSPPLPSLVSPYLLSPSWNPLRINPSLKSHTDLDLFVVPNFPHSITLCTKPPKSFTGFMEMVHETMLKTNGLIVNNFAELDGEECIEHYEKTTGHKAWHLGPVSLIRKSVQEKAERGHESVVGVQECLWWLNSKRHNSVLYMMTLGHIALLL</sequence>
<dbReference type="SUPFAM" id="SSF53756">
    <property type="entry name" value="UDP-Glycosyltransferase/glycogen phosphorylase"/>
    <property type="match status" value="1"/>
</dbReference>
<dbReference type="EMBL" id="PSQE01000004">
    <property type="protein sequence ID" value="RHN64175.1"/>
    <property type="molecule type" value="Genomic_DNA"/>
</dbReference>
<evidence type="ECO:0000313" key="4">
    <source>
        <dbReference type="Proteomes" id="UP000265566"/>
    </source>
</evidence>
<comment type="caution">
    <text evidence="3">The sequence shown here is derived from an EMBL/GenBank/DDBJ whole genome shotgun (WGS) entry which is preliminary data.</text>
</comment>
<reference evidence="4" key="1">
    <citation type="journal article" date="2018" name="Nat. Plants">
        <title>Whole-genome landscape of Medicago truncatula symbiotic genes.</title>
        <authorList>
            <person name="Pecrix Y."/>
            <person name="Staton S.E."/>
            <person name="Sallet E."/>
            <person name="Lelandais-Briere C."/>
            <person name="Moreau S."/>
            <person name="Carrere S."/>
            <person name="Blein T."/>
            <person name="Jardinaud M.F."/>
            <person name="Latrasse D."/>
            <person name="Zouine M."/>
            <person name="Zahm M."/>
            <person name="Kreplak J."/>
            <person name="Mayjonade B."/>
            <person name="Satge C."/>
            <person name="Perez M."/>
            <person name="Cauet S."/>
            <person name="Marande W."/>
            <person name="Chantry-Darmon C."/>
            <person name="Lopez-Roques C."/>
            <person name="Bouchez O."/>
            <person name="Berard A."/>
            <person name="Debelle F."/>
            <person name="Munos S."/>
            <person name="Bendahmane A."/>
            <person name="Berges H."/>
            <person name="Niebel A."/>
            <person name="Buitink J."/>
            <person name="Frugier F."/>
            <person name="Benhamed M."/>
            <person name="Crespi M."/>
            <person name="Gouzy J."/>
            <person name="Gamas P."/>
        </authorList>
    </citation>
    <scope>NUCLEOTIDE SEQUENCE [LARGE SCALE GENOMIC DNA]</scope>
    <source>
        <strain evidence="4">cv. Jemalong A17</strain>
    </source>
</reference>
<dbReference type="AlphaFoldDB" id="A0A396IK32"/>
<dbReference type="Gramene" id="rna26962">
    <property type="protein sequence ID" value="RHN64175.1"/>
    <property type="gene ID" value="gene26962"/>
</dbReference>
<evidence type="ECO:0000313" key="3">
    <source>
        <dbReference type="EMBL" id="RHN64175.1"/>
    </source>
</evidence>
<dbReference type="PANTHER" id="PTHR48047">
    <property type="entry name" value="GLYCOSYLTRANSFERASE"/>
    <property type="match status" value="1"/>
</dbReference>
<dbReference type="EC" id="2.4.1.185" evidence="3"/>
<comment type="similarity">
    <text evidence="1">Belongs to the UDP-glycosyltransferase family.</text>
</comment>
<keyword evidence="2 3" id="KW-0328">Glycosyltransferase</keyword>
<organism evidence="3 4">
    <name type="scientific">Medicago truncatula</name>
    <name type="common">Barrel medic</name>
    <name type="synonym">Medicago tribuloides</name>
    <dbReference type="NCBI Taxonomy" id="3880"/>
    <lineage>
        <taxon>Eukaryota</taxon>
        <taxon>Viridiplantae</taxon>
        <taxon>Streptophyta</taxon>
        <taxon>Embryophyta</taxon>
        <taxon>Tracheophyta</taxon>
        <taxon>Spermatophyta</taxon>
        <taxon>Magnoliopsida</taxon>
        <taxon>eudicotyledons</taxon>
        <taxon>Gunneridae</taxon>
        <taxon>Pentapetalae</taxon>
        <taxon>rosids</taxon>
        <taxon>fabids</taxon>
        <taxon>Fabales</taxon>
        <taxon>Fabaceae</taxon>
        <taxon>Papilionoideae</taxon>
        <taxon>50 kb inversion clade</taxon>
        <taxon>NPAAA clade</taxon>
        <taxon>Hologalegina</taxon>
        <taxon>IRL clade</taxon>
        <taxon>Trifolieae</taxon>
        <taxon>Medicago</taxon>
    </lineage>
</organism>
<proteinExistence type="inferred from homology"/>
<dbReference type="Proteomes" id="UP000265566">
    <property type="component" value="Chromosome 4"/>
</dbReference>
<evidence type="ECO:0000256" key="1">
    <source>
        <dbReference type="ARBA" id="ARBA00009995"/>
    </source>
</evidence>
<protein>
    <submittedName>
        <fullName evidence="3">Putative flavanone 7-O-beta-glucosyltransferase</fullName>
        <ecNumber evidence="3">2.4.1.185</ecNumber>
    </submittedName>
</protein>
<name>A0A396IK32_MEDTR</name>
<keyword evidence="3" id="KW-0808">Transferase</keyword>
<evidence type="ECO:0000256" key="2">
    <source>
        <dbReference type="ARBA" id="ARBA00022676"/>
    </source>
</evidence>
<dbReference type="GO" id="GO:0047243">
    <property type="term" value="F:flavanone 7-O-beta-glucosyltransferase activity"/>
    <property type="evidence" value="ECO:0007669"/>
    <property type="project" value="UniProtKB-EC"/>
</dbReference>
<dbReference type="PANTHER" id="PTHR48047:SF45">
    <property type="entry name" value="SCOPOLETIN GLUCOSYLTRANSFERASE-LIKE"/>
    <property type="match status" value="1"/>
</dbReference>
<accession>A0A396IK32</accession>